<dbReference type="EMBL" id="BDUD01000002">
    <property type="protein sequence ID" value="GBG23246.1"/>
    <property type="molecule type" value="Genomic_DNA"/>
</dbReference>
<name>A0A2R5FWV5_NOSCO</name>
<reference evidence="2 3" key="1">
    <citation type="submission" date="2017-06" db="EMBL/GenBank/DDBJ databases">
        <title>Genome sequencing of cyanobaciteial culture collection at National Institute for Environmental Studies (NIES).</title>
        <authorList>
            <person name="Hirose Y."/>
            <person name="Shimura Y."/>
            <person name="Fujisawa T."/>
            <person name="Nakamura Y."/>
            <person name="Kawachi M."/>
        </authorList>
    </citation>
    <scope>NUCLEOTIDE SEQUENCE [LARGE SCALE GENOMIC DNA]</scope>
    <source>
        <strain evidence="2 3">NIES-4072</strain>
    </source>
</reference>
<feature type="signal peptide" evidence="1">
    <location>
        <begin position="1"/>
        <end position="28"/>
    </location>
</feature>
<dbReference type="Gene3D" id="2.60.120.380">
    <property type="match status" value="1"/>
</dbReference>
<accession>A0A2R5FWV5</accession>
<comment type="caution">
    <text evidence="2">The sequence shown here is derived from an EMBL/GenBank/DDBJ whole genome shotgun (WGS) entry which is preliminary data.</text>
</comment>
<evidence type="ECO:0000256" key="1">
    <source>
        <dbReference type="SAM" id="SignalP"/>
    </source>
</evidence>
<gene>
    <name evidence="2" type="ORF">NIES4072_69580</name>
</gene>
<dbReference type="Proteomes" id="UP000245124">
    <property type="component" value="Unassembled WGS sequence"/>
</dbReference>
<dbReference type="AlphaFoldDB" id="A0A2R5FWV5"/>
<protein>
    <submittedName>
        <fullName evidence="2">Peptidase domain-containing protein</fullName>
    </submittedName>
</protein>
<evidence type="ECO:0000313" key="2">
    <source>
        <dbReference type="EMBL" id="GBG23246.1"/>
    </source>
</evidence>
<proteinExistence type="predicted"/>
<keyword evidence="1" id="KW-0732">Signal</keyword>
<organism evidence="2 3">
    <name type="scientific">Nostoc commune NIES-4072</name>
    <dbReference type="NCBI Taxonomy" id="2005467"/>
    <lineage>
        <taxon>Bacteria</taxon>
        <taxon>Bacillati</taxon>
        <taxon>Cyanobacteriota</taxon>
        <taxon>Cyanophyceae</taxon>
        <taxon>Nostocales</taxon>
        <taxon>Nostocaceae</taxon>
        <taxon>Nostoc</taxon>
    </lineage>
</organism>
<dbReference type="RefSeq" id="WP_181374331.1">
    <property type="nucleotide sequence ID" value="NZ_BDUD01000002.1"/>
</dbReference>
<feature type="chain" id="PRO_5015345577" evidence="1">
    <location>
        <begin position="29"/>
        <end position="387"/>
    </location>
</feature>
<keyword evidence="3" id="KW-1185">Reference proteome</keyword>
<sequence>MKALSALAFSTAWSISLSYIATIQPVFAALENEPNNSFNTRQFLPSSTTTVNGQLESGDVDFFGFSNLDTGSLFTADINSKTIDPLLGLLDDSGNIQAINDNKSDNSVLSLLSGKVPASGSLNFAVSGLRDINLIGDHLESGSYTLSLNTFNLPKASTNPTILNGGFETGNFSDWTTLGETTIETKTFGSNPTEGNYQALLSTGNKTFYSSIIEEFLGLEAGSLDNLGKSLDPFPFPGGQATQGSAIQQIFTGKAGDILTFDWNFLSNEEQFPSLNDFAFVSISSLSDLADVLSPTVISSTTDFFKETGFNTFSFKIPTTGIYSLGIGVTDWRDSGTDSGLLIDNVKIVSVPESNYGLSLLGFGVLGLILRLKSKQQNKVKSISVHR</sequence>
<evidence type="ECO:0000313" key="3">
    <source>
        <dbReference type="Proteomes" id="UP000245124"/>
    </source>
</evidence>